<organism evidence="3 4">
    <name type="scientific">Rhizophlyctis rosea</name>
    <dbReference type="NCBI Taxonomy" id="64517"/>
    <lineage>
        <taxon>Eukaryota</taxon>
        <taxon>Fungi</taxon>
        <taxon>Fungi incertae sedis</taxon>
        <taxon>Chytridiomycota</taxon>
        <taxon>Chytridiomycota incertae sedis</taxon>
        <taxon>Chytridiomycetes</taxon>
        <taxon>Rhizophlyctidales</taxon>
        <taxon>Rhizophlyctidaceae</taxon>
        <taxon>Rhizophlyctis</taxon>
    </lineage>
</organism>
<dbReference type="GO" id="GO:0004386">
    <property type="term" value="F:helicase activity"/>
    <property type="evidence" value="ECO:0007669"/>
    <property type="project" value="UniProtKB-KW"/>
</dbReference>
<dbReference type="SUPFAM" id="SSF52540">
    <property type="entry name" value="P-loop containing nucleoside triphosphate hydrolases"/>
    <property type="match status" value="1"/>
</dbReference>
<keyword evidence="3" id="KW-0378">Hydrolase</keyword>
<dbReference type="Gene3D" id="3.40.50.300">
    <property type="entry name" value="P-loop containing nucleotide triphosphate hydrolases"/>
    <property type="match status" value="1"/>
</dbReference>
<dbReference type="InterPro" id="IPR027417">
    <property type="entry name" value="P-loop_NTPase"/>
</dbReference>
<dbReference type="AlphaFoldDB" id="A0AAD5X2E9"/>
<reference evidence="3" key="1">
    <citation type="submission" date="2020-05" db="EMBL/GenBank/DDBJ databases">
        <title>Phylogenomic resolution of chytrid fungi.</title>
        <authorList>
            <person name="Stajich J.E."/>
            <person name="Amses K."/>
            <person name="Simmons R."/>
            <person name="Seto K."/>
            <person name="Myers J."/>
            <person name="Bonds A."/>
            <person name="Quandt C.A."/>
            <person name="Barry K."/>
            <person name="Liu P."/>
            <person name="Grigoriev I."/>
            <person name="Longcore J.E."/>
            <person name="James T.Y."/>
        </authorList>
    </citation>
    <scope>NUCLEOTIDE SEQUENCE</scope>
    <source>
        <strain evidence="3">JEL0318</strain>
    </source>
</reference>
<keyword evidence="3" id="KW-0067">ATP-binding</keyword>
<proteinExistence type="predicted"/>
<dbReference type="InterPro" id="IPR011545">
    <property type="entry name" value="DEAD/DEAH_box_helicase_dom"/>
</dbReference>
<keyword evidence="3" id="KW-0347">Helicase</keyword>
<dbReference type="Pfam" id="PF00270">
    <property type="entry name" value="DEAD"/>
    <property type="match status" value="1"/>
</dbReference>
<dbReference type="EMBL" id="JADGJD010001130">
    <property type="protein sequence ID" value="KAJ3046609.1"/>
    <property type="molecule type" value="Genomic_DNA"/>
</dbReference>
<protein>
    <submittedName>
        <fullName evidence="3">RNA helicase required for poly(A+) mRNA export</fullName>
    </submittedName>
</protein>
<gene>
    <name evidence="3" type="primary">DBP5_2</name>
    <name evidence="3" type="ORF">HK097_000707</name>
</gene>
<feature type="domain" description="DEAD/DEAH-box helicase" evidence="2">
    <location>
        <begin position="209"/>
        <end position="318"/>
    </location>
</feature>
<dbReference type="GO" id="GO:0003676">
    <property type="term" value="F:nucleic acid binding"/>
    <property type="evidence" value="ECO:0007669"/>
    <property type="project" value="InterPro"/>
</dbReference>
<name>A0AAD5X2E9_9FUNG</name>
<evidence type="ECO:0000256" key="1">
    <source>
        <dbReference type="SAM" id="MobiDB-lite"/>
    </source>
</evidence>
<evidence type="ECO:0000259" key="2">
    <source>
        <dbReference type="Pfam" id="PF00270"/>
    </source>
</evidence>
<sequence length="362" mass="40571">METDIRKIAALPFKEFCEIYVREKDFQEALGRPGRKGYRKGAVFRVEGILDDLNRRDGLYTYGIPTQWKEEEGWTSSEFGSFVSIDGNVQKVVEKLKRRCQTDVYLLIMGTAAPTLHSILKKWIDSEREAAKWKRAAEQQIDLTIFVSAWYMDQADNRFREDQRAAKQSRCSRKGAAEGSRKASTPNTAPAATTNTDFDLPQFLTDLPQSIMVQCPANDGKISSYTLSIISTIDHNVRVPQAVILVPSDDTAQRTLDVFQKAAKYTSIHAQVAACMLPGQTLRAQVVIGMPESVMKMINQNQLSVNDIQVMVVDNVDMQLLPPPAEHISSPPTSMKEFFNSPPKSFRRAGPLGLINILKKSP</sequence>
<keyword evidence="3" id="KW-0547">Nucleotide-binding</keyword>
<evidence type="ECO:0000313" key="3">
    <source>
        <dbReference type="EMBL" id="KAJ3046609.1"/>
    </source>
</evidence>
<dbReference type="GO" id="GO:0005524">
    <property type="term" value="F:ATP binding"/>
    <property type="evidence" value="ECO:0007669"/>
    <property type="project" value="InterPro"/>
</dbReference>
<feature type="region of interest" description="Disordered" evidence="1">
    <location>
        <begin position="162"/>
        <end position="196"/>
    </location>
</feature>
<comment type="caution">
    <text evidence="3">The sequence shown here is derived from an EMBL/GenBank/DDBJ whole genome shotgun (WGS) entry which is preliminary data.</text>
</comment>
<keyword evidence="4" id="KW-1185">Reference proteome</keyword>
<accession>A0AAD5X2E9</accession>
<evidence type="ECO:0000313" key="4">
    <source>
        <dbReference type="Proteomes" id="UP001212841"/>
    </source>
</evidence>
<feature type="compositionally biased region" description="Low complexity" evidence="1">
    <location>
        <begin position="185"/>
        <end position="196"/>
    </location>
</feature>
<dbReference type="Proteomes" id="UP001212841">
    <property type="component" value="Unassembled WGS sequence"/>
</dbReference>